<feature type="signal peptide" evidence="1">
    <location>
        <begin position="1"/>
        <end position="22"/>
    </location>
</feature>
<keyword evidence="1" id="KW-0732">Signal</keyword>
<evidence type="ECO:0000313" key="2">
    <source>
        <dbReference type="EMBL" id="GMH12917.1"/>
    </source>
</evidence>
<sequence length="155" mass="16651">MLSISFVSSAAGLWLHLMYVCAWPLCQSAVFFSREQLARWLWAPYSDGAGMDCFSRQSIRPPYPHCPPPCHVSPHLTMCSGPSTSPATHSFPPLQISSLSSPQGPDAKFLASVKLDCSLPEPGVGTSVQSEEAVLSESPGAASWSVELETELAEI</sequence>
<dbReference type="AlphaFoldDB" id="A0AAD3SLV4"/>
<gene>
    <name evidence="2" type="ORF">Nepgr_014758</name>
</gene>
<organism evidence="2 3">
    <name type="scientific">Nepenthes gracilis</name>
    <name type="common">Slender pitcher plant</name>
    <dbReference type="NCBI Taxonomy" id="150966"/>
    <lineage>
        <taxon>Eukaryota</taxon>
        <taxon>Viridiplantae</taxon>
        <taxon>Streptophyta</taxon>
        <taxon>Embryophyta</taxon>
        <taxon>Tracheophyta</taxon>
        <taxon>Spermatophyta</taxon>
        <taxon>Magnoliopsida</taxon>
        <taxon>eudicotyledons</taxon>
        <taxon>Gunneridae</taxon>
        <taxon>Pentapetalae</taxon>
        <taxon>Caryophyllales</taxon>
        <taxon>Nepenthaceae</taxon>
        <taxon>Nepenthes</taxon>
    </lineage>
</organism>
<name>A0AAD3SLV4_NEPGR</name>
<proteinExistence type="predicted"/>
<comment type="caution">
    <text evidence="2">The sequence shown here is derived from an EMBL/GenBank/DDBJ whole genome shotgun (WGS) entry which is preliminary data.</text>
</comment>
<reference evidence="2" key="1">
    <citation type="submission" date="2023-05" db="EMBL/GenBank/DDBJ databases">
        <title>Nepenthes gracilis genome sequencing.</title>
        <authorList>
            <person name="Fukushima K."/>
        </authorList>
    </citation>
    <scope>NUCLEOTIDE SEQUENCE</scope>
    <source>
        <strain evidence="2">SING2019-196</strain>
    </source>
</reference>
<accession>A0AAD3SLV4</accession>
<evidence type="ECO:0000313" key="3">
    <source>
        <dbReference type="Proteomes" id="UP001279734"/>
    </source>
</evidence>
<keyword evidence="3" id="KW-1185">Reference proteome</keyword>
<protein>
    <submittedName>
        <fullName evidence="2">Uncharacterized protein</fullName>
    </submittedName>
</protein>
<dbReference type="EMBL" id="BSYO01000012">
    <property type="protein sequence ID" value="GMH12917.1"/>
    <property type="molecule type" value="Genomic_DNA"/>
</dbReference>
<evidence type="ECO:0000256" key="1">
    <source>
        <dbReference type="SAM" id="SignalP"/>
    </source>
</evidence>
<feature type="chain" id="PRO_5042013468" evidence="1">
    <location>
        <begin position="23"/>
        <end position="155"/>
    </location>
</feature>
<dbReference type="Proteomes" id="UP001279734">
    <property type="component" value="Unassembled WGS sequence"/>
</dbReference>